<feature type="domain" description="Response regulatory" evidence="3">
    <location>
        <begin position="7"/>
        <end position="122"/>
    </location>
</feature>
<dbReference type="OrthoDB" id="1646880at2"/>
<protein>
    <submittedName>
        <fullName evidence="5">DNA-binding response regulator</fullName>
    </submittedName>
</protein>
<proteinExistence type="predicted"/>
<sequence>MRDDRIQILIVEDEAVLGMYVSDLLEAQGYDVVEVADNGREALAIYQQNRVDLLLCDIHIKGDWDGVETARQIIAFKPVPVIYLTAFSDKDTVERAKQTHPAAYLTKPVRPDNLNIAVDLAIHNFVLSRIPAAPVSEKKPETADKDAGREAILLIDDQVFIKHNYQFVRISLDDILLLEADNTHTHIITKSQKYTLRLTMGNTQQRLSYPSLVRVHRSFVVNFKKVTGFNDRELFIDQVAIPLGAQYKEDFMGQFKFR</sequence>
<dbReference type="Proteomes" id="UP000306402">
    <property type="component" value="Unassembled WGS sequence"/>
</dbReference>
<comment type="caution">
    <text evidence="5">The sequence shown here is derived from an EMBL/GenBank/DDBJ whole genome shotgun (WGS) entry which is preliminary data.</text>
</comment>
<dbReference type="SMART" id="SM00448">
    <property type="entry name" value="REC"/>
    <property type="match status" value="1"/>
</dbReference>
<dbReference type="GO" id="GO:0000160">
    <property type="term" value="P:phosphorelay signal transduction system"/>
    <property type="evidence" value="ECO:0007669"/>
    <property type="project" value="InterPro"/>
</dbReference>
<organism evidence="5 6">
    <name type="scientific">Dyadobacter luticola</name>
    <dbReference type="NCBI Taxonomy" id="1979387"/>
    <lineage>
        <taxon>Bacteria</taxon>
        <taxon>Pseudomonadati</taxon>
        <taxon>Bacteroidota</taxon>
        <taxon>Cytophagia</taxon>
        <taxon>Cytophagales</taxon>
        <taxon>Spirosomataceae</taxon>
        <taxon>Dyadobacter</taxon>
    </lineage>
</organism>
<evidence type="ECO:0000259" key="4">
    <source>
        <dbReference type="PROSITE" id="PS50930"/>
    </source>
</evidence>
<dbReference type="SMART" id="SM00850">
    <property type="entry name" value="LytTR"/>
    <property type="match status" value="1"/>
</dbReference>
<dbReference type="EMBL" id="VCEJ01000002">
    <property type="protein sequence ID" value="TLV02184.1"/>
    <property type="molecule type" value="Genomic_DNA"/>
</dbReference>
<dbReference type="SUPFAM" id="SSF52172">
    <property type="entry name" value="CheY-like"/>
    <property type="match status" value="1"/>
</dbReference>
<feature type="modified residue" description="4-aspartylphosphate" evidence="2">
    <location>
        <position position="57"/>
    </location>
</feature>
<dbReference type="AlphaFoldDB" id="A0A5R9L0X0"/>
<keyword evidence="5" id="KW-0238">DNA-binding</keyword>
<accession>A0A5R9L0X0</accession>
<dbReference type="CDD" id="cd17534">
    <property type="entry name" value="REC_DC-like"/>
    <property type="match status" value="1"/>
</dbReference>
<feature type="domain" description="HTH LytTR-type" evidence="4">
    <location>
        <begin position="166"/>
        <end position="226"/>
    </location>
</feature>
<keyword evidence="1 2" id="KW-0597">Phosphoprotein</keyword>
<name>A0A5R9L0X0_9BACT</name>
<keyword evidence="6" id="KW-1185">Reference proteome</keyword>
<gene>
    <name evidence="5" type="ORF">FEN17_00655</name>
</gene>
<evidence type="ECO:0000256" key="2">
    <source>
        <dbReference type="PROSITE-ProRule" id="PRU00169"/>
    </source>
</evidence>
<dbReference type="Gene3D" id="2.40.50.1020">
    <property type="entry name" value="LytTr DNA-binding domain"/>
    <property type="match status" value="1"/>
</dbReference>
<dbReference type="Pfam" id="PF00072">
    <property type="entry name" value="Response_reg"/>
    <property type="match status" value="1"/>
</dbReference>
<dbReference type="InterPro" id="IPR050595">
    <property type="entry name" value="Bact_response_regulator"/>
</dbReference>
<evidence type="ECO:0000313" key="5">
    <source>
        <dbReference type="EMBL" id="TLV02184.1"/>
    </source>
</evidence>
<dbReference type="PANTHER" id="PTHR44591">
    <property type="entry name" value="STRESS RESPONSE REGULATOR PROTEIN 1"/>
    <property type="match status" value="1"/>
</dbReference>
<evidence type="ECO:0000313" key="6">
    <source>
        <dbReference type="Proteomes" id="UP000306402"/>
    </source>
</evidence>
<dbReference type="Pfam" id="PF04397">
    <property type="entry name" value="LytTR"/>
    <property type="match status" value="1"/>
</dbReference>
<dbReference type="RefSeq" id="WP_138363393.1">
    <property type="nucleotide sequence ID" value="NZ_VCEJ01000002.1"/>
</dbReference>
<dbReference type="InterPro" id="IPR011006">
    <property type="entry name" value="CheY-like_superfamily"/>
</dbReference>
<reference evidence="5 6" key="1">
    <citation type="submission" date="2019-05" db="EMBL/GenBank/DDBJ databases">
        <authorList>
            <person name="Qu J.-H."/>
        </authorList>
    </citation>
    <scope>NUCLEOTIDE SEQUENCE [LARGE SCALE GENOMIC DNA]</scope>
    <source>
        <strain evidence="5 6">T17</strain>
    </source>
</reference>
<dbReference type="InterPro" id="IPR007492">
    <property type="entry name" value="LytTR_DNA-bd_dom"/>
</dbReference>
<evidence type="ECO:0000259" key="3">
    <source>
        <dbReference type="PROSITE" id="PS50110"/>
    </source>
</evidence>
<dbReference type="InterPro" id="IPR001789">
    <property type="entry name" value="Sig_transdc_resp-reg_receiver"/>
</dbReference>
<dbReference type="PROSITE" id="PS50930">
    <property type="entry name" value="HTH_LYTTR"/>
    <property type="match status" value="1"/>
</dbReference>
<dbReference type="PANTHER" id="PTHR44591:SF3">
    <property type="entry name" value="RESPONSE REGULATORY DOMAIN-CONTAINING PROTEIN"/>
    <property type="match status" value="1"/>
</dbReference>
<evidence type="ECO:0000256" key="1">
    <source>
        <dbReference type="ARBA" id="ARBA00022553"/>
    </source>
</evidence>
<dbReference type="Gene3D" id="3.40.50.2300">
    <property type="match status" value="1"/>
</dbReference>
<dbReference type="GO" id="GO:0003677">
    <property type="term" value="F:DNA binding"/>
    <property type="evidence" value="ECO:0007669"/>
    <property type="project" value="UniProtKB-KW"/>
</dbReference>
<dbReference type="PROSITE" id="PS50110">
    <property type="entry name" value="RESPONSE_REGULATORY"/>
    <property type="match status" value="1"/>
</dbReference>